<accession>A0A9W8UHX0</accession>
<reference evidence="1" key="1">
    <citation type="journal article" date="2023" name="Access Microbiol">
        <title>De-novo genome assembly for Akanthomyces muscarius, a biocontrol agent of insect agricultural pests.</title>
        <authorList>
            <person name="Erdos Z."/>
            <person name="Studholme D.J."/>
            <person name="Raymond B."/>
            <person name="Sharma M."/>
        </authorList>
    </citation>
    <scope>NUCLEOTIDE SEQUENCE</scope>
    <source>
        <strain evidence="1">Ve6</strain>
    </source>
</reference>
<proteinExistence type="predicted"/>
<gene>
    <name evidence="1" type="ORF">LMH87_004690</name>
</gene>
<name>A0A9W8UHX0_AKAMU</name>
<dbReference type="GeneID" id="80891849"/>
<evidence type="ECO:0000313" key="2">
    <source>
        <dbReference type="Proteomes" id="UP001144673"/>
    </source>
</evidence>
<comment type="caution">
    <text evidence="1">The sequence shown here is derived from an EMBL/GenBank/DDBJ whole genome shotgun (WGS) entry which is preliminary data.</text>
</comment>
<sequence length="424" mass="47722">MPSVFAVDHNYSFPILHVSINYDSIAMFEQLSKNPIIAAYAHAVIVNLATYPSDMATDLVTFKGSAPKWTNFAKHGKFGRIFLSPHDEFSRRHREQLKCLNDTNAMGQLVTAFIRLECGGKLQFTTKVYRDLAGHDAALDDLQILSQAMVQPYSWEEIQSEGNKVDLDMIKMLSRLPIALANTSVPLTDLYLDCFPLYAGFAQLLLHEKQTASELEWELQPVFQHLRVFSFGIETMDMAAPRHTPLPESDMSLMRAYLQAALVSPQLMKAHLQFGAFGIHTDKASSTCNEALFRLGPLLNCCMSSKLRQLIIEAVDTKFDELQPLFSRLGQYMHRFELHGVRLLDGQWVPLLGAARQSTAQHWPEKHCRANFLKLMGGGFDLAAVMNECEVLGSFSAVAGPRCLSRCPSEQCRSNMSRQTWRAQ</sequence>
<dbReference type="AlphaFoldDB" id="A0A9W8UHX0"/>
<dbReference type="Proteomes" id="UP001144673">
    <property type="component" value="Chromosome 2"/>
</dbReference>
<dbReference type="EMBL" id="JAJHUN010000011">
    <property type="protein sequence ID" value="KAJ4145858.1"/>
    <property type="molecule type" value="Genomic_DNA"/>
</dbReference>
<organism evidence="1 2">
    <name type="scientific">Akanthomyces muscarius</name>
    <name type="common">Entomopathogenic fungus</name>
    <name type="synonym">Lecanicillium muscarium</name>
    <dbReference type="NCBI Taxonomy" id="2231603"/>
    <lineage>
        <taxon>Eukaryota</taxon>
        <taxon>Fungi</taxon>
        <taxon>Dikarya</taxon>
        <taxon>Ascomycota</taxon>
        <taxon>Pezizomycotina</taxon>
        <taxon>Sordariomycetes</taxon>
        <taxon>Hypocreomycetidae</taxon>
        <taxon>Hypocreales</taxon>
        <taxon>Cordycipitaceae</taxon>
        <taxon>Akanthomyces</taxon>
    </lineage>
</organism>
<evidence type="ECO:0000313" key="1">
    <source>
        <dbReference type="EMBL" id="KAJ4145858.1"/>
    </source>
</evidence>
<protein>
    <submittedName>
        <fullName evidence="1">Uncharacterized protein</fullName>
    </submittedName>
</protein>
<keyword evidence="2" id="KW-1185">Reference proteome</keyword>
<dbReference type="KEGG" id="amus:LMH87_004690"/>
<dbReference type="RefSeq" id="XP_056049528.1">
    <property type="nucleotide sequence ID" value="XM_056195950.1"/>
</dbReference>